<feature type="region of interest" description="Disordered" evidence="3">
    <location>
        <begin position="1152"/>
        <end position="1222"/>
    </location>
</feature>
<feature type="compositionally biased region" description="Low complexity" evidence="3">
    <location>
        <begin position="59"/>
        <end position="73"/>
    </location>
</feature>
<dbReference type="Proteomes" id="UP000652995">
    <property type="component" value="Unassembled WGS sequence"/>
</dbReference>
<feature type="compositionally biased region" description="Acidic residues" evidence="3">
    <location>
        <begin position="79"/>
        <end position="116"/>
    </location>
</feature>
<feature type="signal peptide" evidence="4">
    <location>
        <begin position="1"/>
        <end position="43"/>
    </location>
</feature>
<feature type="domain" description="YSIRK Gram-positive signal peptide" evidence="5">
    <location>
        <begin position="10"/>
        <end position="35"/>
    </location>
</feature>
<evidence type="ECO:0000256" key="3">
    <source>
        <dbReference type="SAM" id="MobiDB-lite"/>
    </source>
</evidence>
<feature type="coiled-coil region" evidence="2">
    <location>
        <begin position="801"/>
        <end position="828"/>
    </location>
</feature>
<name>A0A240BUM5_9STAP</name>
<feature type="domain" description="Minor extracellular protease Epr GA-like" evidence="6">
    <location>
        <begin position="1298"/>
        <end position="1393"/>
    </location>
</feature>
<evidence type="ECO:0000313" key="10">
    <source>
        <dbReference type="Proteomes" id="UP000652995"/>
    </source>
</evidence>
<dbReference type="NCBIfam" id="TIGR01168">
    <property type="entry name" value="YSIRK_signal"/>
    <property type="match status" value="1"/>
</dbReference>
<evidence type="ECO:0000256" key="1">
    <source>
        <dbReference type="ARBA" id="ARBA00022729"/>
    </source>
</evidence>
<protein>
    <submittedName>
        <fullName evidence="8">Cell wall associated biofilm protein</fullName>
    </submittedName>
</protein>
<evidence type="ECO:0000313" key="7">
    <source>
        <dbReference type="EMBL" id="GGA82074.1"/>
    </source>
</evidence>
<feature type="domain" description="Minor extracellular protease Epr GA-like" evidence="6">
    <location>
        <begin position="706"/>
        <end position="799"/>
    </location>
</feature>
<feature type="compositionally biased region" description="Basic and acidic residues" evidence="3">
    <location>
        <begin position="1201"/>
        <end position="1222"/>
    </location>
</feature>
<feature type="domain" description="Minor extracellular protease Epr GA-like" evidence="6">
    <location>
        <begin position="1494"/>
        <end position="1541"/>
    </location>
</feature>
<feature type="domain" description="Minor extracellular protease Epr GA-like" evidence="6">
    <location>
        <begin position="1102"/>
        <end position="1197"/>
    </location>
</feature>
<dbReference type="InterPro" id="IPR054725">
    <property type="entry name" value="Epr_GA-like"/>
</dbReference>
<feature type="region of interest" description="Disordered" evidence="3">
    <location>
        <begin position="1446"/>
        <end position="1516"/>
    </location>
</feature>
<dbReference type="Pfam" id="PF04650">
    <property type="entry name" value="YSIRK_signal"/>
    <property type="match status" value="1"/>
</dbReference>
<dbReference type="KEGG" id="smus:C7J88_07665"/>
<feature type="compositionally biased region" description="Basic and acidic residues" evidence="3">
    <location>
        <begin position="1365"/>
        <end position="1380"/>
    </location>
</feature>
<feature type="compositionally biased region" description="Basic and acidic residues" evidence="3">
    <location>
        <begin position="1071"/>
        <end position="1081"/>
    </location>
</feature>
<feature type="compositionally biased region" description="Basic and acidic residues" evidence="3">
    <location>
        <begin position="1397"/>
        <end position="1413"/>
    </location>
</feature>
<reference evidence="7" key="1">
    <citation type="journal article" date="2014" name="Int. J. Syst. Evol. Microbiol.">
        <title>Complete genome of a new Firmicutes species belonging to the dominant human colonic microbiota ('Ruminococcus bicirculans') reveals two chromosomes and a selective capacity to utilize plant glucans.</title>
        <authorList>
            <consortium name="NISC Comparative Sequencing Program"/>
            <person name="Wegmann U."/>
            <person name="Louis P."/>
            <person name="Goesmann A."/>
            <person name="Henrissat B."/>
            <person name="Duncan S.H."/>
            <person name="Flint H.J."/>
        </authorList>
    </citation>
    <scope>NUCLEOTIDE SEQUENCE</scope>
    <source>
        <strain evidence="7">CCM 4175</strain>
    </source>
</reference>
<feature type="compositionally biased region" description="Basic and acidic residues" evidence="3">
    <location>
        <begin position="1336"/>
        <end position="1358"/>
    </location>
</feature>
<dbReference type="InterPro" id="IPR005877">
    <property type="entry name" value="YSIRK_signal_dom"/>
</dbReference>
<feature type="domain" description="Minor extracellular protease Epr GA-like" evidence="6">
    <location>
        <begin position="802"/>
        <end position="903"/>
    </location>
</feature>
<evidence type="ECO:0000313" key="8">
    <source>
        <dbReference type="EMBL" id="SNV98616.1"/>
    </source>
</evidence>
<feature type="compositionally biased region" description="Basic and acidic residues" evidence="3">
    <location>
        <begin position="1495"/>
        <end position="1516"/>
    </location>
</feature>
<feature type="chain" id="PRO_5019414985" evidence="4">
    <location>
        <begin position="44"/>
        <end position="1542"/>
    </location>
</feature>
<evidence type="ECO:0000313" key="9">
    <source>
        <dbReference type="Proteomes" id="UP000243706"/>
    </source>
</evidence>
<reference evidence="8 9" key="2">
    <citation type="submission" date="2017-06" db="EMBL/GenBank/DDBJ databases">
        <authorList>
            <consortium name="Pathogen Informatics"/>
        </authorList>
    </citation>
    <scope>NUCLEOTIDE SEQUENCE [LARGE SCALE GENOMIC DNA]</scope>
    <source>
        <strain evidence="8 9">NCTC13833</strain>
    </source>
</reference>
<feature type="compositionally biased region" description="Basic and acidic residues" evidence="3">
    <location>
        <begin position="1169"/>
        <end position="1186"/>
    </location>
</feature>
<feature type="compositionally biased region" description="Basic and acidic residues" evidence="3">
    <location>
        <begin position="1053"/>
        <end position="1064"/>
    </location>
</feature>
<keyword evidence="1 4" id="KW-0732">Signal</keyword>
<dbReference type="Pfam" id="PF22775">
    <property type="entry name" value="GA_3"/>
    <property type="match status" value="9"/>
</dbReference>
<evidence type="ECO:0000256" key="2">
    <source>
        <dbReference type="SAM" id="Coils"/>
    </source>
</evidence>
<gene>
    <name evidence="8" type="primary">bhp</name>
    <name evidence="7" type="ORF">GCM10007183_02790</name>
    <name evidence="8" type="ORF">SAMEA4412661_00100</name>
</gene>
<keyword evidence="2" id="KW-0175">Coiled coil</keyword>
<feature type="compositionally biased region" description="Basic and acidic residues" evidence="3">
    <location>
        <begin position="1463"/>
        <end position="1478"/>
    </location>
</feature>
<reference evidence="7" key="4">
    <citation type="submission" date="2024-05" db="EMBL/GenBank/DDBJ databases">
        <authorList>
            <person name="Sun Q."/>
            <person name="Sedlacek I."/>
        </authorList>
    </citation>
    <scope>NUCLEOTIDE SEQUENCE</scope>
    <source>
        <strain evidence="7">CCM 4175</strain>
    </source>
</reference>
<accession>A0A240BUM5</accession>
<reference evidence="10" key="3">
    <citation type="journal article" date="2019" name="Int. J. Syst. Evol. Microbiol.">
        <title>The Global Catalogue of Microorganisms (GCM) 10K type strain sequencing project: providing services to taxonomists for standard genome sequencing and annotation.</title>
        <authorList>
            <consortium name="The Broad Institute Genomics Platform"/>
            <consortium name="The Broad Institute Genome Sequencing Center for Infectious Disease"/>
            <person name="Wu L."/>
            <person name="Ma J."/>
        </authorList>
    </citation>
    <scope>NUCLEOTIDE SEQUENCE [LARGE SCALE GENOMIC DNA]</scope>
    <source>
        <strain evidence="10">CCM 4175</strain>
    </source>
</reference>
<feature type="region of interest" description="Disordered" evidence="3">
    <location>
        <begin position="1327"/>
        <end position="1413"/>
    </location>
</feature>
<feature type="coiled-coil region" evidence="2">
    <location>
        <begin position="703"/>
        <end position="737"/>
    </location>
</feature>
<dbReference type="Proteomes" id="UP000243706">
    <property type="component" value="Chromosome 1"/>
</dbReference>
<proteinExistence type="predicted"/>
<dbReference type="EMBL" id="LT906464">
    <property type="protein sequence ID" value="SNV98616.1"/>
    <property type="molecule type" value="Genomic_DNA"/>
</dbReference>
<feature type="compositionally biased region" description="Basic and acidic residues" evidence="3">
    <location>
        <begin position="1152"/>
        <end position="1162"/>
    </location>
</feature>
<feature type="region of interest" description="Disordered" evidence="3">
    <location>
        <begin position="1255"/>
        <end position="1315"/>
    </location>
</feature>
<feature type="domain" description="Minor extracellular protease Epr GA-like" evidence="6">
    <location>
        <begin position="1200"/>
        <end position="1295"/>
    </location>
</feature>
<feature type="region of interest" description="Disordered" evidence="3">
    <location>
        <begin position="1053"/>
        <end position="1081"/>
    </location>
</feature>
<feature type="coiled-coil region" evidence="2">
    <location>
        <begin position="905"/>
        <end position="967"/>
    </location>
</feature>
<organism evidence="8 9">
    <name type="scientific">Staphylococcus muscae</name>
    <dbReference type="NCBI Taxonomy" id="1294"/>
    <lineage>
        <taxon>Bacteria</taxon>
        <taxon>Bacillati</taxon>
        <taxon>Bacillota</taxon>
        <taxon>Bacilli</taxon>
        <taxon>Bacillales</taxon>
        <taxon>Staphylococcaceae</taxon>
        <taxon>Staphylococcus</taxon>
    </lineage>
</organism>
<feature type="domain" description="Minor extracellular protease Epr GA-like" evidence="6">
    <location>
        <begin position="906"/>
        <end position="1001"/>
    </location>
</feature>
<keyword evidence="10" id="KW-1185">Reference proteome</keyword>
<feature type="region of interest" description="Disordered" evidence="3">
    <location>
        <begin position="48"/>
        <end position="149"/>
    </location>
</feature>
<evidence type="ECO:0000259" key="6">
    <source>
        <dbReference type="Pfam" id="PF22775"/>
    </source>
</evidence>
<feature type="region of interest" description="Disordered" evidence="3">
    <location>
        <begin position="1523"/>
        <end position="1542"/>
    </location>
</feature>
<evidence type="ECO:0000256" key="4">
    <source>
        <dbReference type="SAM" id="SignalP"/>
    </source>
</evidence>
<feature type="compositionally biased region" description="Basic and acidic residues" evidence="3">
    <location>
        <begin position="1255"/>
        <end position="1282"/>
    </location>
</feature>
<feature type="domain" description="Minor extracellular protease Epr GA-like" evidence="6">
    <location>
        <begin position="1004"/>
        <end position="1099"/>
    </location>
</feature>
<feature type="compositionally biased region" description="Basic and acidic residues" evidence="3">
    <location>
        <begin position="1532"/>
        <end position="1542"/>
    </location>
</feature>
<evidence type="ECO:0000259" key="5">
    <source>
        <dbReference type="Pfam" id="PF04650"/>
    </source>
</evidence>
<sequence>MNNKNNFLSNRLNKYSIRKVNFGTASLLIGATLLFGVNNDVQAAEQTKNNTVSEGQTGEGEPAVAEAPVNEETVQAEPSEVEATDVSEQEEVATDESETTDVVEEETTQEAEEEIATEAQTETEKDTTIEEQVEGETTSETQEEKSPVEVIKQEISEASETVTEVKQSHNYQGTNNAVPTEEVVTAGETVQSNETVETPDVPATRYDAAVALFEELEKNKSYATTSGTAFRSAFRSVPTTRAADTYTGKMIDYPGDLVQKIDDPSTALAPGNINFSPRFVDGKSKSYAFLVNPDGTITKKQLATNSASGVVAYSGNFVELNNNTPEAYVYLSNVGIADGHIVDAIAKVSVIPSKDGDPANTRYFFMSGRDYLSLASKNGGGAKVDLTFVEHKDQSEFDNLYDTVQPSQTTKDALLQQLNNIKGAETSVSGLLNVYDLDDYSATKSKDSRKSITFERDQVNKLYVSNESRQQATSLMELTGEQVTLTSGPGSGGAATLNHKRVTVTFENQSQLNYTITGSGSNGPAFHPDGLLLLQVPPYHVEDVSTTTGQDDQFVIHQTVPSRDVRKTNTLPTNITLGVQVPEGVKLTLKENTTSLFTADKNASTDNNLTIVPGKNGSKDLNLLKNATYYNKIYDLPITASHDLTLADVENNTTKWQTLQQYYDKDEEVLKVPINYTFDNSAERWDNLTTDKPFAVMNVSDDIKNALRRIDEAVAAVEAAKAADEAAKAELAKANENDLITPTEEAALNAAQQNAIAKKTAATNIVNQLPAAYQGDMPATLAGLTGIQVPSVTDQNENGIHDSVDAQVDEAKKAVEAAKQADQAAKAALVKANENGLITPEESAQLTELARKAAGAKSAAETAVAKLSETPQSVKDQKGTLTDELSRLNGITVPEVNDNDANGVADEVDKQRDEATAAVEAAKKADEDAKAALAEANKDGLITPMEKAELEKLQQAAADKKAEATTKVEALPEDQKGELPAELGKLDGIEIPEVNDNDANGVADEVDKQRDEATAAVEAAKKADEDAKTALAEANKDGLITPTEKAELEKLQQDAADKKAEATTKVEALPEDQKGELPTELSKLDGIEIPEVNDNDANGVADEVDAQRDEATAAVEAAKKADEDAKAALAEANKDGLITPTEKADLEKLQQAAEDKKAEATTKVEALPDDQKGELPAELSKLDGIKIPDINDNDANGVADEVDKQRDEATSAVEAAKKADEDAKTALAEANKDGLITPTEKAELEKLQQAAADKKATATTKVDELPADQKGELPTELGKLDGIEIPDINDNDANGVADEVDEQRDEATAAVEAAKKADEDAKAALAEANKDGLITPEEKKELEKLQQDASDKKAEATTKVEALPEDQKGELPAELGKLDGIEIPEVNDNDANGVADEVDKQRDEATSAVEAAKKADEDAKAALAEANKDGLITPTEKADLEKLQQAAEDKKAEATTKVEALPEDQKGELPTELSKLDGIEIPDINDNDANGVADEVDKQRDEATSAVEAAKKADEDAKTALAEANKDGLITPEEKKELEKLQ</sequence>
<feature type="domain" description="Minor extracellular protease Epr GA-like" evidence="6">
    <location>
        <begin position="1396"/>
        <end position="1491"/>
    </location>
</feature>
<feature type="compositionally biased region" description="Basic and acidic residues" evidence="3">
    <location>
        <begin position="1446"/>
        <end position="1456"/>
    </location>
</feature>
<dbReference type="EMBL" id="BMCB01000002">
    <property type="protein sequence ID" value="GGA82074.1"/>
    <property type="molecule type" value="Genomic_DNA"/>
</dbReference>